<dbReference type="Gene3D" id="3.90.79.10">
    <property type="entry name" value="Nucleoside Triphosphate Pyrophosphohydrolase"/>
    <property type="match status" value="1"/>
</dbReference>
<gene>
    <name evidence="2" type="ORF">GCM10011583_24020</name>
</gene>
<sequence>MGWKRLGTEIVHQGPVLTVRRDAVRMPDGTAGVYEHVAVDDTVRVVALDTDGQVLLVEDDFYLQQRRMLHLPGGGTDGQNRYRAALRELEEETGLTAAHVDTLGVIDPLPGVTTARTHLMLATDLRPGTMRRDGAEVGMTVHRRPLPDAVAAVRTGEITDAGSVTALLLASHGH</sequence>
<accession>A0ABQ2E3V8</accession>
<dbReference type="Proteomes" id="UP000660265">
    <property type="component" value="Unassembled WGS sequence"/>
</dbReference>
<dbReference type="SUPFAM" id="SSF55811">
    <property type="entry name" value="Nudix"/>
    <property type="match status" value="1"/>
</dbReference>
<dbReference type="Pfam" id="PF00293">
    <property type="entry name" value="NUDIX"/>
    <property type="match status" value="1"/>
</dbReference>
<comment type="caution">
    <text evidence="2">The sequence shown here is derived from an EMBL/GenBank/DDBJ whole genome shotgun (WGS) entry which is preliminary data.</text>
</comment>
<protein>
    <submittedName>
        <fullName evidence="2">ADP-ribose pyrophosphatase</fullName>
    </submittedName>
</protein>
<reference evidence="3" key="1">
    <citation type="journal article" date="2019" name="Int. J. Syst. Evol. Microbiol.">
        <title>The Global Catalogue of Microorganisms (GCM) 10K type strain sequencing project: providing services to taxonomists for standard genome sequencing and annotation.</title>
        <authorList>
            <consortium name="The Broad Institute Genomics Platform"/>
            <consortium name="The Broad Institute Genome Sequencing Center for Infectious Disease"/>
            <person name="Wu L."/>
            <person name="Ma J."/>
        </authorList>
    </citation>
    <scope>NUCLEOTIDE SEQUENCE [LARGE SCALE GENOMIC DNA]</scope>
    <source>
        <strain evidence="3">CGMCC 4.7275</strain>
    </source>
</reference>
<dbReference type="EMBL" id="BMMV01000006">
    <property type="protein sequence ID" value="GGJ91748.1"/>
    <property type="molecule type" value="Genomic_DNA"/>
</dbReference>
<evidence type="ECO:0000313" key="3">
    <source>
        <dbReference type="Proteomes" id="UP000660265"/>
    </source>
</evidence>
<dbReference type="RefSeq" id="WP_189107384.1">
    <property type="nucleotide sequence ID" value="NZ_BMMV01000006.1"/>
</dbReference>
<organism evidence="2 3">
    <name type="scientific">Streptomyces camponoticapitis</name>
    <dbReference type="NCBI Taxonomy" id="1616125"/>
    <lineage>
        <taxon>Bacteria</taxon>
        <taxon>Bacillati</taxon>
        <taxon>Actinomycetota</taxon>
        <taxon>Actinomycetes</taxon>
        <taxon>Kitasatosporales</taxon>
        <taxon>Streptomycetaceae</taxon>
        <taxon>Streptomyces</taxon>
    </lineage>
</organism>
<feature type="domain" description="Nudix hydrolase" evidence="1">
    <location>
        <begin position="38"/>
        <end position="166"/>
    </location>
</feature>
<dbReference type="PROSITE" id="PS51462">
    <property type="entry name" value="NUDIX"/>
    <property type="match status" value="1"/>
</dbReference>
<evidence type="ECO:0000259" key="1">
    <source>
        <dbReference type="PROSITE" id="PS51462"/>
    </source>
</evidence>
<name>A0ABQ2E3V8_9ACTN</name>
<evidence type="ECO:0000313" key="2">
    <source>
        <dbReference type="EMBL" id="GGJ91748.1"/>
    </source>
</evidence>
<dbReference type="InterPro" id="IPR000086">
    <property type="entry name" value="NUDIX_hydrolase_dom"/>
</dbReference>
<dbReference type="InterPro" id="IPR015797">
    <property type="entry name" value="NUDIX_hydrolase-like_dom_sf"/>
</dbReference>
<proteinExistence type="predicted"/>
<keyword evidence="3" id="KW-1185">Reference proteome</keyword>